<name>A0A0F6WAM6_9BACT</name>
<evidence type="ECO:0000256" key="2">
    <source>
        <dbReference type="ARBA" id="ARBA00023002"/>
    </source>
</evidence>
<evidence type="ECO:0000259" key="8">
    <source>
        <dbReference type="SMART" id="SM00839"/>
    </source>
</evidence>
<dbReference type="Pfam" id="PF00208">
    <property type="entry name" value="ELFV_dehydrog"/>
    <property type="match status" value="1"/>
</dbReference>
<sequence length="356" mass="36857">MSASETTFDVPGVPFDDLGPRRVVVLHDPGARLHAVVVVDSITGGPAGGGVRMTPDVTIAEIARLARAMTYKYALLSMPVGGAKAGIRFDPSDPARADVVRAFLEAAKPLIDAGVFVPGPDMGTTATDFASSADLHLDEQLTGYGVVAAAKSAAQLAGRSLEGARVAIEGFGKVGTAAARFFVREGAKVVAVSTVRAALTSNDGLDVERLVAVREQQGEAALERAPGVTVQPREALFAVKCDVLVPGARPDAIHRGNVDAIEASLVVPGSNVPYAEGTLEALHARGVVAIPDFVANAGGVLATICALQGLDESTAHGLVGDLIGRNVQRVMKRAQEKNVHPYAAAIEIAREQIANR</sequence>
<proteinExistence type="inferred from homology"/>
<evidence type="ECO:0000256" key="7">
    <source>
        <dbReference type="RuleBase" id="RU004417"/>
    </source>
</evidence>
<evidence type="ECO:0000313" key="9">
    <source>
        <dbReference type="EMBL" id="AKF11640.1"/>
    </source>
</evidence>
<dbReference type="Proteomes" id="UP000034883">
    <property type="component" value="Chromosome"/>
</dbReference>
<feature type="active site" description="Proton donor" evidence="4">
    <location>
        <position position="84"/>
    </location>
</feature>
<keyword evidence="5" id="KW-0520">NAD</keyword>
<keyword evidence="10" id="KW-1185">Reference proteome</keyword>
<dbReference type="InterPro" id="IPR006095">
    <property type="entry name" value="Glu/Leu/Phe/Val/Trp_DH"/>
</dbReference>
<dbReference type="InterPro" id="IPR014362">
    <property type="entry name" value="Glu_DH"/>
</dbReference>
<dbReference type="PANTHER" id="PTHR11606:SF13">
    <property type="entry name" value="GLUTAMATE DEHYDROGENASE 1, MITOCHONDRIAL"/>
    <property type="match status" value="1"/>
</dbReference>
<dbReference type="Gene3D" id="3.40.50.720">
    <property type="entry name" value="NAD(P)-binding Rossmann-like Domain"/>
    <property type="match status" value="1"/>
</dbReference>
<dbReference type="SUPFAM" id="SSF51735">
    <property type="entry name" value="NAD(P)-binding Rossmann-fold domains"/>
    <property type="match status" value="1"/>
</dbReference>
<dbReference type="PRINTS" id="PR00082">
    <property type="entry name" value="GLFDHDRGNASE"/>
</dbReference>
<feature type="site" description="Important for catalysis" evidence="6">
    <location>
        <position position="121"/>
    </location>
</feature>
<feature type="binding site" evidence="5">
    <location>
        <position position="142"/>
    </location>
    <ligand>
        <name>NAD(+)</name>
        <dbReference type="ChEBI" id="CHEBI:57540"/>
    </ligand>
</feature>
<dbReference type="InterPro" id="IPR006097">
    <property type="entry name" value="Glu/Leu/Phe/Val/Trp_DH_dimer"/>
</dbReference>
<evidence type="ECO:0000256" key="3">
    <source>
        <dbReference type="PIRNR" id="PIRNR000185"/>
    </source>
</evidence>
<evidence type="ECO:0000256" key="5">
    <source>
        <dbReference type="PIRSR" id="PIRSR000185-2"/>
    </source>
</evidence>
<dbReference type="SMART" id="SM00839">
    <property type="entry name" value="ELFV_dehydrog"/>
    <property type="match status" value="1"/>
</dbReference>
<dbReference type="PANTHER" id="PTHR11606">
    <property type="entry name" value="GLUTAMATE DEHYDROGENASE"/>
    <property type="match status" value="1"/>
</dbReference>
<dbReference type="EMBL" id="CP011125">
    <property type="protein sequence ID" value="AKF11640.1"/>
    <property type="molecule type" value="Genomic_DNA"/>
</dbReference>
<dbReference type="InterPro" id="IPR006096">
    <property type="entry name" value="Glu/Leu/Phe/Val/Trp_DH_C"/>
</dbReference>
<keyword evidence="2 3" id="KW-0560">Oxidoreductase</keyword>
<dbReference type="GO" id="GO:0006538">
    <property type="term" value="P:L-glutamate catabolic process"/>
    <property type="evidence" value="ECO:0007669"/>
    <property type="project" value="TreeGrafter"/>
</dbReference>
<comment type="similarity">
    <text evidence="1 3 7">Belongs to the Glu/Leu/Phe/Val dehydrogenases family.</text>
</comment>
<evidence type="ECO:0000256" key="6">
    <source>
        <dbReference type="PIRSR" id="PIRSR000185-3"/>
    </source>
</evidence>
<dbReference type="Pfam" id="PF02812">
    <property type="entry name" value="ELFV_dehydrog_N"/>
    <property type="match status" value="1"/>
</dbReference>
<dbReference type="GO" id="GO:0004352">
    <property type="term" value="F:glutamate dehydrogenase (NAD+) activity"/>
    <property type="evidence" value="ECO:0007669"/>
    <property type="project" value="TreeGrafter"/>
</dbReference>
<dbReference type="InterPro" id="IPR036291">
    <property type="entry name" value="NAD(P)-bd_dom_sf"/>
</dbReference>
<evidence type="ECO:0000313" key="10">
    <source>
        <dbReference type="Proteomes" id="UP000034883"/>
    </source>
</evidence>
<dbReference type="InterPro" id="IPR046346">
    <property type="entry name" value="Aminoacid_DH-like_N_sf"/>
</dbReference>
<evidence type="ECO:0000256" key="4">
    <source>
        <dbReference type="PIRSR" id="PIRSR000185-1"/>
    </source>
</evidence>
<dbReference type="SUPFAM" id="SSF53223">
    <property type="entry name" value="Aminoacid dehydrogenase-like, N-terminal domain"/>
    <property type="match status" value="1"/>
</dbReference>
<dbReference type="RefSeq" id="WP_053238485.1">
    <property type="nucleotide sequence ID" value="NZ_CP011125.1"/>
</dbReference>
<dbReference type="Gene3D" id="3.40.50.10860">
    <property type="entry name" value="Leucine Dehydrogenase, chain A, domain 1"/>
    <property type="match status" value="1"/>
</dbReference>
<dbReference type="GO" id="GO:0000166">
    <property type="term" value="F:nucleotide binding"/>
    <property type="evidence" value="ECO:0007669"/>
    <property type="project" value="UniProtKB-KW"/>
</dbReference>
<reference evidence="9 10" key="1">
    <citation type="submission" date="2015-03" db="EMBL/GenBank/DDBJ databases">
        <title>Genome assembly of Sandaracinus amylolyticus DSM 53668.</title>
        <authorList>
            <person name="Sharma G."/>
            <person name="Subramanian S."/>
        </authorList>
    </citation>
    <scope>NUCLEOTIDE SEQUENCE [LARGE SCALE GENOMIC DNA]</scope>
    <source>
        <strain evidence="9 10">DSM 53668</strain>
    </source>
</reference>
<protein>
    <recommendedName>
        <fullName evidence="3">Glutamate dehydrogenase</fullName>
    </recommendedName>
</protein>
<dbReference type="KEGG" id="samy:DB32_008789"/>
<feature type="domain" description="Glutamate/phenylalanine/leucine/valine/L-tryptophan dehydrogenase C-terminal" evidence="8">
    <location>
        <begin position="135"/>
        <end position="356"/>
    </location>
</feature>
<dbReference type="OrthoDB" id="9803297at2"/>
<organism evidence="9 10">
    <name type="scientific">Sandaracinus amylolyticus</name>
    <dbReference type="NCBI Taxonomy" id="927083"/>
    <lineage>
        <taxon>Bacteria</taxon>
        <taxon>Pseudomonadati</taxon>
        <taxon>Myxococcota</taxon>
        <taxon>Polyangia</taxon>
        <taxon>Polyangiales</taxon>
        <taxon>Sandaracinaceae</taxon>
        <taxon>Sandaracinus</taxon>
    </lineage>
</organism>
<feature type="binding site" evidence="5">
    <location>
        <position position="72"/>
    </location>
    <ligand>
        <name>substrate</name>
    </ligand>
</feature>
<accession>A0A0F6WAM6</accession>
<dbReference type="AlphaFoldDB" id="A0A0F6WAM6"/>
<evidence type="ECO:0000256" key="1">
    <source>
        <dbReference type="ARBA" id="ARBA00006382"/>
    </source>
</evidence>
<keyword evidence="5" id="KW-0547">Nucleotide-binding</keyword>
<dbReference type="STRING" id="927083.DB32_008789"/>
<dbReference type="PIRSF" id="PIRSF000185">
    <property type="entry name" value="Glu_DH"/>
    <property type="match status" value="1"/>
</dbReference>
<gene>
    <name evidence="9" type="ORF">DB32_008789</name>
</gene>